<dbReference type="OrthoDB" id="498831at2"/>
<dbReference type="InterPro" id="IPR008638">
    <property type="entry name" value="FhaB/CdiA-like_TPS"/>
</dbReference>
<name>A0A1Z4LQ99_9CYAN</name>
<keyword evidence="3" id="KW-1185">Reference proteome</keyword>
<evidence type="ECO:0000313" key="2">
    <source>
        <dbReference type="EMBL" id="BAY83354.1"/>
    </source>
</evidence>
<organism evidence="2 3">
    <name type="scientific">Calothrix parasitica NIES-267</name>
    <dbReference type="NCBI Taxonomy" id="1973488"/>
    <lineage>
        <taxon>Bacteria</taxon>
        <taxon>Bacillati</taxon>
        <taxon>Cyanobacteriota</taxon>
        <taxon>Cyanophyceae</taxon>
        <taxon>Nostocales</taxon>
        <taxon>Calotrichaceae</taxon>
        <taxon>Calothrix</taxon>
    </lineage>
</organism>
<sequence length="1667" mass="172760">MQNRDYLSWSLSVALSIIPIIKVEAQLIPDNTLGVENSVINDVDLLQRIDGGAIRGSNLFHSFQEFNIDNGKSVYFSNPTAIQNILTRVTGKNASAIFGKLGVLGNANLFLINPNGIIFGENASLDVSGSFIATTSPSIFFENGFEFSATNLEESPLLKVNITPGLQYPRPPQGDISSKANLTVGEDLNLIGKNINLTGNLTAGRDLNVRAENNLKIRDDSEIPFIADAGNNLFLQGIETLDIFASNHPDSGLFSGNDLILQSANPVLGDIDYFSDGNFRIEQPNGNLGSLQSPNDPIIRTGGDVSFDSYTGASLHILAGGSVNITGDVTITGKDEENGLQEKVILSNGEELEIDGKNQATLDIRAGINIDDNGTEEVRNTSNIVLEGNIKIDEPDGLVFLTNQYNTNANLSGGNIQIIGNIKTNSDSGNAGEIIADASGNLEVSSKINADSLTAAGGSISLMSAATISMIGADIDSQSNVGDVNTNLIEGGDISLIAPEIILEDASRVTVGITGLGTGGDLVLETDDIKIFDASALSSVTNGIGDSGDINIKTKRLFIQNSLPEPDTITINNFNTYRTGISTFVSILPKDASFNSDIFKSGEAGDININASEFIKLTGNKPGTFSPTLEKESLASIKLDTGIVSGTIGSGKAGNTNINTGQLIIKNGAGISTSSISPASLTTVFPDLVSSLVDREIPNLEANAILQTINDKLAQITDAGESGELFIDANKIEIVGRSGLTTGTFSSGNAGNLIINNTDQFTLKDGAIVSTSTFSTGNAGDLQVTTDKLIVNSGSLIGAGTLNEGQGGTVSITALDSVEITGNSNASDGKKVPSKITTTAESGATGNAGELIVDTKKLIIADGAQISASTESNQGGEIILQGLNSLELRNGEISASSIDGEAGDIIVNAKDFVQISDNSKIASEAKGTGVAGFIDINTKNINITDASVVSVNSTQEAGYILVNADDITINNLSRVTAETKSGVSGDIEFNNLQNLKISKESLISATTIDGEAGNITINATGGVKIEQDSKIASGAVGKGEAGFLEIITNNLDISDNSNVVVSSAEQGDAGLISIKASNVNLTNKAKISANTVSGDGGDIELDNLKTLYLSQNSFISATTVDGTAGNIEIDAKDAITVENNSKLASEATGNGIAGNIEVITNQLNITNNSQANVSSQGNGNAGSFYVEANNVLLSNNAEIAAKTKESGTDGNITFDSLNILELSNSIISASTINGEAGDININATDSVKLSDNSMIASEAKGNGIAGELIITTNNLTMTNSQANVSSRNDGVSGDILINANDVNLFQNANISATTESGDGGDITLNINNSLAVNDSKITASTTDGIAGNLTINATEYINLTGKGGLSVQANNGGTAGFIVANTNQFDVRDKSEINLSSKSGQAGFLEITANNLFLNQGSLTAETGIGEGLESGNITLNIRDLLTLRNNSLISAKAFDNANGGNITINNSDGFVVGLLFENSDIIANAEKGNGGNIDIITQNIIGLTFREKLTPKNDITASSKFGVSGQVTLNQLNLDPTFSVINLPSTLSQEAKIQPGCAASGGNEFIISGRGGLPQSPNNLFSRNAILVGLVDLVVSEAAAASNSSINSKNPSSITTDNQKNQIIEATGWITDNKGNVIFVAKAHQTTSQNSKASSTSCQKFSGLSK</sequence>
<dbReference type="InterPro" id="IPR012334">
    <property type="entry name" value="Pectin_lyas_fold"/>
</dbReference>
<dbReference type="EMBL" id="AP018227">
    <property type="protein sequence ID" value="BAY83354.1"/>
    <property type="molecule type" value="Genomic_DNA"/>
</dbReference>
<dbReference type="SMART" id="SM00912">
    <property type="entry name" value="Haemagg_act"/>
    <property type="match status" value="1"/>
</dbReference>
<dbReference type="Gene3D" id="2.160.20.10">
    <property type="entry name" value="Single-stranded right-handed beta-helix, Pectin lyase-like"/>
    <property type="match status" value="5"/>
</dbReference>
<dbReference type="SUPFAM" id="SSF51126">
    <property type="entry name" value="Pectin lyase-like"/>
    <property type="match status" value="4"/>
</dbReference>
<reference evidence="2 3" key="1">
    <citation type="submission" date="2017-06" db="EMBL/GenBank/DDBJ databases">
        <title>Genome sequencing of cyanobaciteial culture collection at National Institute for Environmental Studies (NIES).</title>
        <authorList>
            <person name="Hirose Y."/>
            <person name="Shimura Y."/>
            <person name="Fujisawa T."/>
            <person name="Nakamura Y."/>
            <person name="Kawachi M."/>
        </authorList>
    </citation>
    <scope>NUCLEOTIDE SEQUENCE [LARGE SCALE GENOMIC DNA]</scope>
    <source>
        <strain evidence="2 3">NIES-267</strain>
    </source>
</reference>
<feature type="domain" description="Filamentous haemagglutinin FhaB/tRNA nuclease CdiA-like TPS" evidence="1">
    <location>
        <begin position="30"/>
        <end position="142"/>
    </location>
</feature>
<gene>
    <name evidence="2" type="ORF">NIES267_28410</name>
</gene>
<dbReference type="NCBIfam" id="TIGR01901">
    <property type="entry name" value="adhes_NPXG"/>
    <property type="match status" value="1"/>
</dbReference>
<protein>
    <recommendedName>
        <fullName evidence="1">Filamentous haemagglutinin FhaB/tRNA nuclease CdiA-like TPS domain-containing protein</fullName>
    </recommendedName>
</protein>
<evidence type="ECO:0000259" key="1">
    <source>
        <dbReference type="SMART" id="SM00912"/>
    </source>
</evidence>
<evidence type="ECO:0000313" key="3">
    <source>
        <dbReference type="Proteomes" id="UP000218418"/>
    </source>
</evidence>
<dbReference type="InterPro" id="IPR011050">
    <property type="entry name" value="Pectin_lyase_fold/virulence"/>
</dbReference>
<accession>A0A1Z4LQ99</accession>
<proteinExistence type="predicted"/>
<dbReference type="Proteomes" id="UP000218418">
    <property type="component" value="Chromosome"/>
</dbReference>
<dbReference type="Pfam" id="PF05860">
    <property type="entry name" value="TPS"/>
    <property type="match status" value="1"/>
</dbReference>